<dbReference type="RefSeq" id="WP_244685938.1">
    <property type="nucleotide sequence ID" value="NZ_CP095043.1"/>
</dbReference>
<proteinExistence type="predicted"/>
<keyword evidence="2" id="KW-1185">Reference proteome</keyword>
<organism evidence="1 2">
    <name type="scientific">Leucobacter rhizosphaerae</name>
    <dbReference type="NCBI Taxonomy" id="2932245"/>
    <lineage>
        <taxon>Bacteria</taxon>
        <taxon>Bacillati</taxon>
        <taxon>Actinomycetota</taxon>
        <taxon>Actinomycetes</taxon>
        <taxon>Micrococcales</taxon>
        <taxon>Microbacteriaceae</taxon>
        <taxon>Leucobacter</taxon>
    </lineage>
</organism>
<sequence>MSEYTPTTEEVRSAAATLNMCRYSEFDRWLAEVERASAEKAWDEACRDTEQYYKRTVVGIPGVDPIKAPMNPYRREDA</sequence>
<protein>
    <submittedName>
        <fullName evidence="1">Uncharacterized protein</fullName>
    </submittedName>
</protein>
<dbReference type="Proteomes" id="UP000831775">
    <property type="component" value="Chromosome"/>
</dbReference>
<evidence type="ECO:0000313" key="1">
    <source>
        <dbReference type="EMBL" id="UOQ60365.1"/>
    </source>
</evidence>
<gene>
    <name evidence="1" type="ORF">MUN76_15250</name>
</gene>
<dbReference type="EMBL" id="CP095043">
    <property type="protein sequence ID" value="UOQ60365.1"/>
    <property type="molecule type" value="Genomic_DNA"/>
</dbReference>
<accession>A0ABY4FVM4</accession>
<reference evidence="1 2" key="1">
    <citation type="submission" date="2022-04" db="EMBL/GenBank/DDBJ databases">
        <title>Leucobacter sp. isolated from rhizosphere of onion.</title>
        <authorList>
            <person name="Won M."/>
            <person name="Lee C.-M."/>
            <person name="Woen H.-Y."/>
            <person name="Kwon S.-W."/>
        </authorList>
    </citation>
    <scope>NUCLEOTIDE SEQUENCE [LARGE SCALE GENOMIC DNA]</scope>
    <source>
        <strain evidence="1 2">H25R-14</strain>
    </source>
</reference>
<evidence type="ECO:0000313" key="2">
    <source>
        <dbReference type="Proteomes" id="UP000831775"/>
    </source>
</evidence>
<name>A0ABY4FVM4_9MICO</name>